<sequence>MVSSTKANNIKPITTQVSSLLERSGIPPSLRPAVLTAIRAYGLTWSITTVPGVIGIFIKALLQMSRRLANSSSALTASAPLRKALTRDLPRILGNSFSRNGFPFLVAGAFTGHHFLTFLLQHHLVQRKHNINIRRKTAIFLTAAASMWAVRRAFPNTKTLDFTFFALVRALDVMAHRAYDSPMIKKKVPSWMLEYGSVGVFTIACTEIMFTWFYQPELLPRSYSLWITKMSEMDDRLLKALRAIRNKEWIYGKDTGMENLLGDYALELGLPKEMGNPMTGRIPCQLVHQGQNYGCEVYSMNRFIKGFIKIFPLYFTVHFTPHLLFRAARLMQNPGTTLLHILKASTRSSAFLASFITIIWYSICLTRTRIGHQLLNINQTRLDDTLGPLIGCMLCGLSLLIESRHRRGEMALYVVPRALYSLTEKLLGPYQKGRWWESMVAEGAETLLFAGSVTILLDTMFKNKSNVRSSVRGLLTWILKSELPAEEEKGGSEVTKQNELNGHISA</sequence>
<dbReference type="PANTHER" id="PTHR12459">
    <property type="entry name" value="TRANSMEMBRANE PROTEIN 135-RELATED"/>
    <property type="match status" value="1"/>
</dbReference>
<protein>
    <recommendedName>
        <fullName evidence="4">Transmembrane protein 135 N-terminal domain-containing protein</fullName>
    </recommendedName>
</protein>
<organism evidence="2 3">
    <name type="scientific">Circinella minor</name>
    <dbReference type="NCBI Taxonomy" id="1195481"/>
    <lineage>
        <taxon>Eukaryota</taxon>
        <taxon>Fungi</taxon>
        <taxon>Fungi incertae sedis</taxon>
        <taxon>Mucoromycota</taxon>
        <taxon>Mucoromycotina</taxon>
        <taxon>Mucoromycetes</taxon>
        <taxon>Mucorales</taxon>
        <taxon>Lichtheimiaceae</taxon>
        <taxon>Circinella</taxon>
    </lineage>
</organism>
<dbReference type="PANTHER" id="PTHR12459:SF15">
    <property type="entry name" value="TRANSMEMBRANE PROTEIN 135"/>
    <property type="match status" value="1"/>
</dbReference>
<feature type="transmembrane region" description="Helical" evidence="1">
    <location>
        <begin position="307"/>
        <end position="328"/>
    </location>
</feature>
<evidence type="ECO:0000313" key="2">
    <source>
        <dbReference type="EMBL" id="KAG2227629.1"/>
    </source>
</evidence>
<accession>A0A8H7SDZ0</accession>
<evidence type="ECO:0008006" key="4">
    <source>
        <dbReference type="Google" id="ProtNLM"/>
    </source>
</evidence>
<comment type="caution">
    <text evidence="2">The sequence shown here is derived from an EMBL/GenBank/DDBJ whole genome shotgun (WGS) entry which is preliminary data.</text>
</comment>
<keyword evidence="3" id="KW-1185">Reference proteome</keyword>
<keyword evidence="1" id="KW-0472">Membrane</keyword>
<gene>
    <name evidence="2" type="ORF">INT45_004670</name>
</gene>
<name>A0A8H7SDZ0_9FUNG</name>
<keyword evidence="1" id="KW-0812">Transmembrane</keyword>
<proteinExistence type="predicted"/>
<evidence type="ECO:0000313" key="3">
    <source>
        <dbReference type="Proteomes" id="UP000646827"/>
    </source>
</evidence>
<dbReference type="OrthoDB" id="4021778at2759"/>
<feature type="transmembrane region" description="Helical" evidence="1">
    <location>
        <begin position="40"/>
        <end position="62"/>
    </location>
</feature>
<evidence type="ECO:0000256" key="1">
    <source>
        <dbReference type="SAM" id="Phobius"/>
    </source>
</evidence>
<reference evidence="2 3" key="1">
    <citation type="submission" date="2020-12" db="EMBL/GenBank/DDBJ databases">
        <title>Metabolic potential, ecology and presence of endohyphal bacteria is reflected in genomic diversity of Mucoromycotina.</title>
        <authorList>
            <person name="Muszewska A."/>
            <person name="Okrasinska A."/>
            <person name="Steczkiewicz K."/>
            <person name="Drgas O."/>
            <person name="Orlowska M."/>
            <person name="Perlinska-Lenart U."/>
            <person name="Aleksandrzak-Piekarczyk T."/>
            <person name="Szatraj K."/>
            <person name="Zielenkiewicz U."/>
            <person name="Pilsyk S."/>
            <person name="Malc E."/>
            <person name="Mieczkowski P."/>
            <person name="Kruszewska J.S."/>
            <person name="Biernat P."/>
            <person name="Pawlowska J."/>
        </authorList>
    </citation>
    <scope>NUCLEOTIDE SEQUENCE [LARGE SCALE GENOMIC DNA]</scope>
    <source>
        <strain evidence="2 3">CBS 142.35</strain>
    </source>
</reference>
<feature type="transmembrane region" description="Helical" evidence="1">
    <location>
        <begin position="191"/>
        <end position="214"/>
    </location>
</feature>
<dbReference type="AlphaFoldDB" id="A0A8H7SDZ0"/>
<feature type="transmembrane region" description="Helical" evidence="1">
    <location>
        <begin position="385"/>
        <end position="401"/>
    </location>
</feature>
<dbReference type="InterPro" id="IPR026749">
    <property type="entry name" value="Tmem135"/>
</dbReference>
<dbReference type="Proteomes" id="UP000646827">
    <property type="component" value="Unassembled WGS sequence"/>
</dbReference>
<keyword evidence="1" id="KW-1133">Transmembrane helix</keyword>
<feature type="transmembrane region" description="Helical" evidence="1">
    <location>
        <begin position="349"/>
        <end position="370"/>
    </location>
</feature>
<dbReference type="EMBL" id="JAEPRB010000005">
    <property type="protein sequence ID" value="KAG2227629.1"/>
    <property type="molecule type" value="Genomic_DNA"/>
</dbReference>